<dbReference type="PANTHER" id="PTHR45672:SF2">
    <property type="entry name" value="PROTEIN DISULFIDE-ISOMERASE A5"/>
    <property type="match status" value="1"/>
</dbReference>
<dbReference type="PRINTS" id="PR00421">
    <property type="entry name" value="THIOREDOXIN"/>
</dbReference>
<evidence type="ECO:0000313" key="4">
    <source>
        <dbReference type="Proteomes" id="UP001353858"/>
    </source>
</evidence>
<dbReference type="InterPro" id="IPR046374">
    <property type="entry name" value="PDI_a_PDIR"/>
</dbReference>
<accession>A0AAN7SAH1</accession>
<dbReference type="InterPro" id="IPR036249">
    <property type="entry name" value="Thioredoxin-like_sf"/>
</dbReference>
<keyword evidence="4" id="KW-1185">Reference proteome</keyword>
<comment type="caution">
    <text evidence="3">The sequence shown here is derived from an EMBL/GenBank/DDBJ whole genome shotgun (WGS) entry which is preliminary data.</text>
</comment>
<proteinExistence type="inferred from homology"/>
<dbReference type="GO" id="GO:0006457">
    <property type="term" value="P:protein folding"/>
    <property type="evidence" value="ECO:0007669"/>
    <property type="project" value="TreeGrafter"/>
</dbReference>
<dbReference type="CDD" id="cd02997">
    <property type="entry name" value="PDI_a_PDIR"/>
    <property type="match status" value="3"/>
</dbReference>
<dbReference type="SUPFAM" id="SSF52833">
    <property type="entry name" value="Thioredoxin-like"/>
    <property type="match status" value="4"/>
</dbReference>
<comment type="similarity">
    <text evidence="1">Belongs to the protein disulfide isomerase family.</text>
</comment>
<dbReference type="InterPro" id="IPR013766">
    <property type="entry name" value="Thioredoxin_domain"/>
</dbReference>
<name>A0AAN7SAH1_9COLE</name>
<sequence>MMNCFHFILLIFILAQVPYYLAKGNDKNMVIDNVVDIKEFKKILRTKTNVLVCFSNALKQTVPIIQVFKEAAVAVKGLGTMLYVDCSGEGKKMCKKLKVSPETYILKHYKYGEFNKDYDRKETVTSMVNFMRDPTGELPWEEDATANAVVHITDGANLAKLIRKEHKPILIMFYAPWCGFCKSLKPEYAAAANELQGQAILAAIDVNRPENAIVRTQYNISGFPTLLYYSNGVMKYQYEGENNKDGIISFMQNPHSPPLKEKEPEWSDIDSEVVHLTLSSFDPVIKEESSVLVMFYAPWCGHCKKMKPEYEKAAAIMKTEGIPGMLAALDAMKEKIVATRFSIQGYPTLKYFSYGEFKFDVNLRDASKIVEFMTNPQEPLPPPPVEVSWSDEKSNVVHLSEDTFKSFLKKKKHVLVMFYAPWCGHCKKAKPEFVKAADTFKDDPKVEFAAVDCTTYQSLCTANDVTGYPTIKYFSYYSKSVKHYNGGRTSEEFIKFMGDPEQIVPPKLDGDAWGMEISNVLVLKDSTFKKEILSSQPTLVMFYAPWCGHCKRMKPEFSKAADELHKEGFQGRLALFDCTQNPKIAEELEIEGYPTVKLFINGHVLSSANLVASLGLEKLQQVQRIVLYLTITSRKTWSAE</sequence>
<feature type="domain" description="Thioredoxin" evidence="2">
    <location>
        <begin position="511"/>
        <end position="631"/>
    </location>
</feature>
<gene>
    <name evidence="3" type="ORF">RN001_005245</name>
</gene>
<organism evidence="3 4">
    <name type="scientific">Aquatica leii</name>
    <dbReference type="NCBI Taxonomy" id="1421715"/>
    <lineage>
        <taxon>Eukaryota</taxon>
        <taxon>Metazoa</taxon>
        <taxon>Ecdysozoa</taxon>
        <taxon>Arthropoda</taxon>
        <taxon>Hexapoda</taxon>
        <taxon>Insecta</taxon>
        <taxon>Pterygota</taxon>
        <taxon>Neoptera</taxon>
        <taxon>Endopterygota</taxon>
        <taxon>Coleoptera</taxon>
        <taxon>Polyphaga</taxon>
        <taxon>Elateriformia</taxon>
        <taxon>Elateroidea</taxon>
        <taxon>Lampyridae</taxon>
        <taxon>Luciolinae</taxon>
        <taxon>Aquatica</taxon>
    </lineage>
</organism>
<dbReference type="GO" id="GO:0003756">
    <property type="term" value="F:protein disulfide isomerase activity"/>
    <property type="evidence" value="ECO:0007669"/>
    <property type="project" value="InterPro"/>
</dbReference>
<dbReference type="InterPro" id="IPR051063">
    <property type="entry name" value="PDI"/>
</dbReference>
<dbReference type="Proteomes" id="UP001353858">
    <property type="component" value="Unassembled WGS sequence"/>
</dbReference>
<dbReference type="InterPro" id="IPR017937">
    <property type="entry name" value="Thioredoxin_CS"/>
</dbReference>
<evidence type="ECO:0000313" key="3">
    <source>
        <dbReference type="EMBL" id="KAK4881926.1"/>
    </source>
</evidence>
<dbReference type="EMBL" id="JARPUR010000002">
    <property type="protein sequence ID" value="KAK4881926.1"/>
    <property type="molecule type" value="Genomic_DNA"/>
</dbReference>
<dbReference type="AlphaFoldDB" id="A0AAN7SAH1"/>
<dbReference type="PANTHER" id="PTHR45672">
    <property type="entry name" value="PROTEIN DISULFIDE-ISOMERASE C17H9.14C-RELATED"/>
    <property type="match status" value="1"/>
</dbReference>
<protein>
    <recommendedName>
        <fullName evidence="2">Thioredoxin domain-containing protein</fullName>
    </recommendedName>
</protein>
<evidence type="ECO:0000259" key="2">
    <source>
        <dbReference type="PROSITE" id="PS51352"/>
    </source>
</evidence>
<dbReference type="GO" id="GO:0005783">
    <property type="term" value="C:endoplasmic reticulum"/>
    <property type="evidence" value="ECO:0007669"/>
    <property type="project" value="TreeGrafter"/>
</dbReference>
<feature type="domain" description="Thioredoxin" evidence="2">
    <location>
        <begin position="139"/>
        <end position="256"/>
    </location>
</feature>
<evidence type="ECO:0000256" key="1">
    <source>
        <dbReference type="ARBA" id="ARBA00006347"/>
    </source>
</evidence>
<dbReference type="PROSITE" id="PS00194">
    <property type="entry name" value="THIOREDOXIN_1"/>
    <property type="match status" value="2"/>
</dbReference>
<feature type="domain" description="Thioredoxin" evidence="2">
    <location>
        <begin position="376"/>
        <end position="502"/>
    </location>
</feature>
<reference evidence="4" key="1">
    <citation type="submission" date="2023-01" db="EMBL/GenBank/DDBJ databases">
        <title>Key to firefly adult light organ development and bioluminescence: homeobox transcription factors regulate luciferase expression and transportation to peroxisome.</title>
        <authorList>
            <person name="Fu X."/>
        </authorList>
    </citation>
    <scope>NUCLEOTIDE SEQUENCE [LARGE SCALE GENOMIC DNA]</scope>
</reference>
<dbReference type="Pfam" id="PF00085">
    <property type="entry name" value="Thioredoxin"/>
    <property type="match status" value="4"/>
</dbReference>
<dbReference type="Gene3D" id="3.40.30.10">
    <property type="entry name" value="Glutaredoxin"/>
    <property type="match status" value="5"/>
</dbReference>
<feature type="domain" description="Thioredoxin" evidence="2">
    <location>
        <begin position="257"/>
        <end position="375"/>
    </location>
</feature>
<dbReference type="PROSITE" id="PS51352">
    <property type="entry name" value="THIOREDOXIN_2"/>
    <property type="match status" value="4"/>
</dbReference>